<feature type="non-terminal residue" evidence="1">
    <location>
        <position position="221"/>
    </location>
</feature>
<name>A0ACC0ILC9_9ERIC</name>
<evidence type="ECO:0000313" key="2">
    <source>
        <dbReference type="Proteomes" id="UP001060215"/>
    </source>
</evidence>
<keyword evidence="2" id="KW-1185">Reference proteome</keyword>
<gene>
    <name evidence="1" type="ORF">LOK49_LG02G01101</name>
</gene>
<evidence type="ECO:0000313" key="1">
    <source>
        <dbReference type="EMBL" id="KAI8025695.1"/>
    </source>
</evidence>
<accession>A0ACC0ILC9</accession>
<comment type="caution">
    <text evidence="1">The sequence shown here is derived from an EMBL/GenBank/DDBJ whole genome shotgun (WGS) entry which is preliminary data.</text>
</comment>
<protein>
    <submittedName>
        <fullName evidence="1">DNA polymerase epsilon subunit B</fullName>
    </submittedName>
</protein>
<organism evidence="1 2">
    <name type="scientific">Camellia lanceoleosa</name>
    <dbReference type="NCBI Taxonomy" id="1840588"/>
    <lineage>
        <taxon>Eukaryota</taxon>
        <taxon>Viridiplantae</taxon>
        <taxon>Streptophyta</taxon>
        <taxon>Embryophyta</taxon>
        <taxon>Tracheophyta</taxon>
        <taxon>Spermatophyta</taxon>
        <taxon>Magnoliopsida</taxon>
        <taxon>eudicotyledons</taxon>
        <taxon>Gunneridae</taxon>
        <taxon>Pentapetalae</taxon>
        <taxon>asterids</taxon>
        <taxon>Ericales</taxon>
        <taxon>Theaceae</taxon>
        <taxon>Camellia</taxon>
    </lineage>
</organism>
<proteinExistence type="predicted"/>
<reference evidence="1 2" key="1">
    <citation type="journal article" date="2022" name="Plant J.">
        <title>Chromosome-level genome of Camellia lanceoleosa provides a valuable resource for understanding genome evolution and self-incompatibility.</title>
        <authorList>
            <person name="Gong W."/>
            <person name="Xiao S."/>
            <person name="Wang L."/>
            <person name="Liao Z."/>
            <person name="Chang Y."/>
            <person name="Mo W."/>
            <person name="Hu G."/>
            <person name="Li W."/>
            <person name="Zhao G."/>
            <person name="Zhu H."/>
            <person name="Hu X."/>
            <person name="Ji K."/>
            <person name="Xiang X."/>
            <person name="Song Q."/>
            <person name="Yuan D."/>
            <person name="Jin S."/>
            <person name="Zhang L."/>
        </authorList>
    </citation>
    <scope>NUCLEOTIDE SEQUENCE [LARGE SCALE GENOMIC DNA]</scope>
    <source>
        <strain evidence="1">SQ_2022a</strain>
    </source>
</reference>
<dbReference type="EMBL" id="CM045760">
    <property type="protein sequence ID" value="KAI8025695.1"/>
    <property type="molecule type" value="Genomic_DNA"/>
</dbReference>
<dbReference type="Proteomes" id="UP001060215">
    <property type="component" value="Chromosome 3"/>
</dbReference>
<sequence>MELEFILIWYQDEIWCEVEEPMDKRFGKSPKQKVFLILDGLLWLLPQIDPDHLVFGCGVLDEALTISVYSDLCGKGFRHTGKIPIHGDASAKATLYRDRFLLLLHRLSRDQHFSKPAFDTERSQFGSSEISPIQSLIRLTGGRWVMGVISQLEDGHFYWEDLTGTGKFYFNLYGLSLKYFILLWFNIVRKPHMILKQSVTFNIVNYRRKMIIISSNSMLLF</sequence>